<dbReference type="EMBL" id="CP012333">
    <property type="protein sequence ID" value="AKU99256.1"/>
    <property type="molecule type" value="Genomic_DNA"/>
</dbReference>
<dbReference type="InterPro" id="IPR017475">
    <property type="entry name" value="EPS_sugar_tfrase"/>
</dbReference>
<reference evidence="10 11" key="1">
    <citation type="submission" date="2015-08" db="EMBL/GenBank/DDBJ databases">
        <authorList>
            <person name="Babu N.S."/>
            <person name="Beckwith C.J."/>
            <person name="Beseler K.G."/>
            <person name="Brison A."/>
            <person name="Carone J.V."/>
            <person name="Caskin T.P."/>
            <person name="Diamond M."/>
            <person name="Durham M.E."/>
            <person name="Foxe J.M."/>
            <person name="Go M."/>
            <person name="Henderson B.A."/>
            <person name="Jones I.B."/>
            <person name="McGettigan J.A."/>
            <person name="Micheletti S.J."/>
            <person name="Nasrallah M.E."/>
            <person name="Ortiz D."/>
            <person name="Piller C.R."/>
            <person name="Privatt S.R."/>
            <person name="Schneider S.L."/>
            <person name="Sharp S."/>
            <person name="Smith T.C."/>
            <person name="Stanton J.D."/>
            <person name="Ullery H.E."/>
            <person name="Wilson R.J."/>
            <person name="Serrano M.G."/>
            <person name="Buck G."/>
            <person name="Lee V."/>
            <person name="Wang Y."/>
            <person name="Carvalho R."/>
            <person name="Voegtly L."/>
            <person name="Shi R."/>
            <person name="Duckworth R."/>
            <person name="Johnson A."/>
            <person name="Loviza R."/>
            <person name="Walstead R."/>
            <person name="Shah Z."/>
            <person name="Kiflezghi M."/>
            <person name="Wade K."/>
            <person name="Ball S.L."/>
            <person name="Bradley K.W."/>
            <person name="Asai D.J."/>
            <person name="Bowman C.A."/>
            <person name="Russell D.A."/>
            <person name="Pope W.H."/>
            <person name="Jacobs-Sera D."/>
            <person name="Hendrix R.W."/>
            <person name="Hatfull G.F."/>
        </authorList>
    </citation>
    <scope>NUCLEOTIDE SEQUENCE [LARGE SCALE GENOMIC DNA]</scope>
    <source>
        <strain evidence="10 11">DSM 27648</strain>
    </source>
</reference>
<dbReference type="KEGG" id="llu:AKJ09_05920"/>
<organism evidence="10 11">
    <name type="scientific">Labilithrix luteola</name>
    <dbReference type="NCBI Taxonomy" id="1391654"/>
    <lineage>
        <taxon>Bacteria</taxon>
        <taxon>Pseudomonadati</taxon>
        <taxon>Myxococcota</taxon>
        <taxon>Polyangia</taxon>
        <taxon>Polyangiales</taxon>
        <taxon>Labilitrichaceae</taxon>
        <taxon>Labilithrix</taxon>
    </lineage>
</organism>
<dbReference type="Pfam" id="PF02397">
    <property type="entry name" value="Bac_transf"/>
    <property type="match status" value="1"/>
</dbReference>
<dbReference type="GO" id="GO:0016020">
    <property type="term" value="C:membrane"/>
    <property type="evidence" value="ECO:0007669"/>
    <property type="project" value="UniProtKB-SubCell"/>
</dbReference>
<keyword evidence="11" id="KW-1185">Reference proteome</keyword>
<evidence type="ECO:0000256" key="7">
    <source>
        <dbReference type="SAM" id="MobiDB-lite"/>
    </source>
</evidence>
<feature type="transmembrane region" description="Helical" evidence="8">
    <location>
        <begin position="344"/>
        <end position="364"/>
    </location>
</feature>
<evidence type="ECO:0000259" key="9">
    <source>
        <dbReference type="Pfam" id="PF02397"/>
    </source>
</evidence>
<protein>
    <submittedName>
        <fullName evidence="10">Undecaprenyl-phosphate galactosephosphotransferase</fullName>
    </submittedName>
</protein>
<evidence type="ECO:0000256" key="4">
    <source>
        <dbReference type="ARBA" id="ARBA00022692"/>
    </source>
</evidence>
<feature type="region of interest" description="Disordered" evidence="7">
    <location>
        <begin position="1"/>
        <end position="80"/>
    </location>
</feature>
<gene>
    <name evidence="10" type="ORF">AKJ09_05920</name>
</gene>
<keyword evidence="6 8" id="KW-0472">Membrane</keyword>
<name>A0A0K1Q0V8_9BACT</name>
<evidence type="ECO:0000313" key="11">
    <source>
        <dbReference type="Proteomes" id="UP000064967"/>
    </source>
</evidence>
<dbReference type="SUPFAM" id="SSF160246">
    <property type="entry name" value="EspE N-terminal domain-like"/>
    <property type="match status" value="1"/>
</dbReference>
<keyword evidence="4 8" id="KW-0812">Transmembrane</keyword>
<evidence type="ECO:0000256" key="3">
    <source>
        <dbReference type="ARBA" id="ARBA00022679"/>
    </source>
</evidence>
<evidence type="ECO:0000256" key="8">
    <source>
        <dbReference type="SAM" id="Phobius"/>
    </source>
</evidence>
<sequence>MANTTATMAGPSSKPRPSPVAAGVVMGPIPAAPPTSPSALDDEPVSPRPRPASVPPRPSTVATMIAGSPPPIVPRRRTPHSGTPLPLASTLVGMIAPVIPKITPAAGTPPPPPLVPEEMVAGILKPEIVPPIIRIPHGDLLGGSMTTKPKENSTLLCQILIRNGSIGSEVVDKAIAIQEERGGQIGRILVSMGACSEEAIARALVEQLRLRTKAGNVTTDVSVAARENKDVAGLKVLTRPGRTMATLLFSDIFALLLAAIIASSVHWARTYADLGEIDWSSWLVVGPSIGLCLLTFLGLELYSPMAKSTPDEIRDIVFSTSLVHLGASLLSTLGNLPIVKWGVFVRGVWWLATLFLVPLVRSLVRNTLCVQPWWGIPVCVLGAAKTGRLIVRTLKAQPRSGLKPVMMLDDDHAKHGTLRASFTNEVMDVYSVNVSAAHFMSDSQRSALADDIFGPDNDIPSGPISSDHLPTSQPPPWHSKATDEFLGPESQVKLPRATAEASLFPRGKFAEVEGVPIVGDLSLAPILAQRLKIPYAVVAMPGVDGPKLLQIVERVGGKFSHLLMIPDLFGFATLGVPAKNLGGILGVEVRQQLLLPGPRLAKRVMDVALTGAGILFVLPFLLLIGLLIKLDSKGPVFYTQKRLGRDGEHFKAYKFRTMHGDGEARLKAILDADPALRAEYEIYHKLRKDPRVTRIGRILRKFSLDEFPQLLNVVNGDMSLVGPRPYIEREMTEMGGQEKIILRAPPGMTGMWQVSDRNATSFAQRVQIDVYYVRNWSPWLDIHILAKTFGVVVKGSGV</sequence>
<feature type="transmembrane region" description="Helical" evidence="8">
    <location>
        <begin position="279"/>
        <end position="303"/>
    </location>
</feature>
<comment type="subcellular location">
    <subcellularLocation>
        <location evidence="1">Membrane</location>
        <topology evidence="1">Multi-pass membrane protein</topology>
    </subcellularLocation>
</comment>
<feature type="transmembrane region" description="Helical" evidence="8">
    <location>
        <begin position="607"/>
        <end position="628"/>
    </location>
</feature>
<dbReference type="NCBIfam" id="TIGR03025">
    <property type="entry name" value="EPS_sugtrans"/>
    <property type="match status" value="1"/>
</dbReference>
<feature type="transmembrane region" description="Helical" evidence="8">
    <location>
        <begin position="315"/>
        <end position="338"/>
    </location>
</feature>
<evidence type="ECO:0000256" key="5">
    <source>
        <dbReference type="ARBA" id="ARBA00022989"/>
    </source>
</evidence>
<dbReference type="STRING" id="1391654.AKJ09_05920"/>
<evidence type="ECO:0000256" key="6">
    <source>
        <dbReference type="ARBA" id="ARBA00023136"/>
    </source>
</evidence>
<comment type="similarity">
    <text evidence="2">Belongs to the bacterial sugar transferase family.</text>
</comment>
<dbReference type="InterPro" id="IPR003362">
    <property type="entry name" value="Bact_transf"/>
</dbReference>
<feature type="transmembrane region" description="Helical" evidence="8">
    <location>
        <begin position="245"/>
        <end position="267"/>
    </location>
</feature>
<dbReference type="PANTHER" id="PTHR30576:SF10">
    <property type="entry name" value="SLL5057 PROTEIN"/>
    <property type="match status" value="1"/>
</dbReference>
<evidence type="ECO:0000256" key="1">
    <source>
        <dbReference type="ARBA" id="ARBA00004141"/>
    </source>
</evidence>
<dbReference type="PANTHER" id="PTHR30576">
    <property type="entry name" value="COLANIC BIOSYNTHESIS UDP-GLUCOSE LIPID CARRIER TRANSFERASE"/>
    <property type="match status" value="1"/>
</dbReference>
<dbReference type="GO" id="GO:0016780">
    <property type="term" value="F:phosphotransferase activity, for other substituted phosphate groups"/>
    <property type="evidence" value="ECO:0007669"/>
    <property type="project" value="TreeGrafter"/>
</dbReference>
<dbReference type="InterPro" id="IPR037257">
    <property type="entry name" value="T2SS_E_N_sf"/>
</dbReference>
<evidence type="ECO:0000313" key="10">
    <source>
        <dbReference type="EMBL" id="AKU99256.1"/>
    </source>
</evidence>
<feature type="domain" description="Bacterial sugar transferase" evidence="9">
    <location>
        <begin position="602"/>
        <end position="794"/>
    </location>
</feature>
<dbReference type="Proteomes" id="UP000064967">
    <property type="component" value="Chromosome"/>
</dbReference>
<feature type="compositionally biased region" description="Pro residues" evidence="7">
    <location>
        <begin position="46"/>
        <end position="58"/>
    </location>
</feature>
<dbReference type="RefSeq" id="WP_205633815.1">
    <property type="nucleotide sequence ID" value="NZ_CP012333.1"/>
</dbReference>
<dbReference type="PATRIC" id="fig|1391654.3.peg.6009"/>
<keyword evidence="3 10" id="KW-0808">Transferase</keyword>
<keyword evidence="5 8" id="KW-1133">Transmembrane helix</keyword>
<dbReference type="AlphaFoldDB" id="A0A0K1Q0V8"/>
<evidence type="ECO:0000256" key="2">
    <source>
        <dbReference type="ARBA" id="ARBA00006464"/>
    </source>
</evidence>
<accession>A0A0K1Q0V8</accession>
<proteinExistence type="inferred from homology"/>